<evidence type="ECO:0000313" key="1">
    <source>
        <dbReference type="EMBL" id="KAK2953736.1"/>
    </source>
</evidence>
<dbReference type="EMBL" id="JARBJD010000087">
    <property type="protein sequence ID" value="KAK2953736.1"/>
    <property type="molecule type" value="Genomic_DNA"/>
</dbReference>
<evidence type="ECO:0000313" key="2">
    <source>
        <dbReference type="Proteomes" id="UP001281761"/>
    </source>
</evidence>
<evidence type="ECO:0008006" key="3">
    <source>
        <dbReference type="Google" id="ProtNLM"/>
    </source>
</evidence>
<sequence length="264" mass="29329">MGSKQIKFISGILFGYSRGNTLEITHSEPVINFDFGSTHQAEDYVKSIVWSQTAIYPDLAPIGWYSVGSVLTTSAFYTFEKFFNINLSRPTVFLSSIINESTKSFPFEAYHLDKGIIDSHFRDHGDLRTSSESITSFLTTLPKFNLTQNPSSHEESVAFSRIVNSSSNPVIGDSVQTISQTLSNVNDLLDTCIQYCDNVTSGAIKAPNQAFGHALFKALAVIDNEDVVQKAVWSDLKTLHTLKYNIQVCMDAADVTMKLMTQPR</sequence>
<dbReference type="Gene3D" id="3.40.140.10">
    <property type="entry name" value="Cytidine Deaminase, domain 2"/>
    <property type="match status" value="1"/>
</dbReference>
<protein>
    <recommendedName>
        <fullName evidence="3">JAB1/MPN/MOV34 metalloenzyme domain-containing protein</fullName>
    </recommendedName>
</protein>
<dbReference type="Proteomes" id="UP001281761">
    <property type="component" value="Unassembled WGS sequence"/>
</dbReference>
<proteinExistence type="predicted"/>
<name>A0ABQ9XMW0_9EUKA</name>
<gene>
    <name evidence="1" type="ORF">BLNAU_11293</name>
</gene>
<keyword evidence="2" id="KW-1185">Reference proteome</keyword>
<reference evidence="1 2" key="1">
    <citation type="journal article" date="2022" name="bioRxiv">
        <title>Genomics of Preaxostyla Flagellates Illuminates Evolutionary Transitions and the Path Towards Mitochondrial Loss.</title>
        <authorList>
            <person name="Novak L.V.F."/>
            <person name="Treitli S.C."/>
            <person name="Pyrih J."/>
            <person name="Halakuc P."/>
            <person name="Pipaliya S.V."/>
            <person name="Vacek V."/>
            <person name="Brzon O."/>
            <person name="Soukal P."/>
            <person name="Eme L."/>
            <person name="Dacks J.B."/>
            <person name="Karnkowska A."/>
            <person name="Elias M."/>
            <person name="Hampl V."/>
        </authorList>
    </citation>
    <scope>NUCLEOTIDE SEQUENCE [LARGE SCALE GENOMIC DNA]</scope>
    <source>
        <strain evidence="1">NAU3</strain>
        <tissue evidence="1">Gut</tissue>
    </source>
</reference>
<organism evidence="1 2">
    <name type="scientific">Blattamonas nauphoetae</name>
    <dbReference type="NCBI Taxonomy" id="2049346"/>
    <lineage>
        <taxon>Eukaryota</taxon>
        <taxon>Metamonada</taxon>
        <taxon>Preaxostyla</taxon>
        <taxon>Oxymonadida</taxon>
        <taxon>Blattamonas</taxon>
    </lineage>
</organism>
<comment type="caution">
    <text evidence="1">The sequence shown here is derived from an EMBL/GenBank/DDBJ whole genome shotgun (WGS) entry which is preliminary data.</text>
</comment>
<accession>A0ABQ9XMW0</accession>